<dbReference type="KEGG" id="hbi:HBZC1_01430"/>
<organism evidence="1 2">
    <name type="scientific">Helicobacter bizzozeronii (strain CIII-1)</name>
    <dbReference type="NCBI Taxonomy" id="1002804"/>
    <lineage>
        <taxon>Bacteria</taxon>
        <taxon>Pseudomonadati</taxon>
        <taxon>Campylobacterota</taxon>
        <taxon>Epsilonproteobacteria</taxon>
        <taxon>Campylobacterales</taxon>
        <taxon>Helicobacteraceae</taxon>
        <taxon>Helicobacter</taxon>
    </lineage>
</organism>
<dbReference type="HOGENOM" id="CLU_3217021_0_0_7"/>
<name>F8KPY9_HELBC</name>
<protein>
    <submittedName>
        <fullName evidence="1">Uncharacterized protein</fullName>
    </submittedName>
</protein>
<evidence type="ECO:0000313" key="1">
    <source>
        <dbReference type="EMBL" id="CCB79129.1"/>
    </source>
</evidence>
<keyword evidence="2" id="KW-1185">Reference proteome</keyword>
<gene>
    <name evidence="1" type="ordered locus">HBZC1_01430</name>
</gene>
<evidence type="ECO:0000313" key="2">
    <source>
        <dbReference type="Proteomes" id="UP000008387"/>
    </source>
</evidence>
<sequence>MGILVGYCAWIHPNMDIPISHQFLELFLGEYFLGWVLEAGWLNG</sequence>
<reference evidence="1 2" key="1">
    <citation type="journal article" date="2011" name="J. Bacteriol.">
        <title>Genome sequence of Helicobacter bizzozeronii strain CIII-1, an isolate from human gastric mucosa.</title>
        <authorList>
            <person name="Schott T."/>
            <person name="Rossi M."/>
            <person name="Hanninen M.L."/>
        </authorList>
    </citation>
    <scope>NUCLEOTIDE SEQUENCE [LARGE SCALE GENOMIC DNA]</scope>
    <source>
        <strain evidence="1 2">CIII-1</strain>
    </source>
</reference>
<dbReference type="Proteomes" id="UP000008387">
    <property type="component" value="Chromosome"/>
</dbReference>
<dbReference type="STRING" id="1002804.HBZC1_01430"/>
<dbReference type="EMBL" id="FR871757">
    <property type="protein sequence ID" value="CCB79129.1"/>
    <property type="molecule type" value="Genomic_DNA"/>
</dbReference>
<dbReference type="AlphaFoldDB" id="F8KPY9"/>
<proteinExistence type="predicted"/>
<accession>F8KPY9</accession>